<evidence type="ECO:0000313" key="3">
    <source>
        <dbReference type="EMBL" id="TDQ62760.1"/>
    </source>
</evidence>
<dbReference type="SUPFAM" id="SSF53335">
    <property type="entry name" value="S-adenosyl-L-methionine-dependent methyltransferases"/>
    <property type="match status" value="1"/>
</dbReference>
<keyword evidence="3" id="KW-0808">Transferase</keyword>
<comment type="caution">
    <text evidence="3">The sequence shown here is derived from an EMBL/GenBank/DDBJ whole genome shotgun (WGS) entry which is preliminary data.</text>
</comment>
<accession>A0A4R6VS86</accession>
<evidence type="ECO:0000256" key="1">
    <source>
        <dbReference type="SAM" id="MobiDB-lite"/>
    </source>
</evidence>
<name>A0A4R6VS86_9PSEU</name>
<gene>
    <name evidence="3" type="ORF">EV188_102415</name>
</gene>
<dbReference type="EMBL" id="SNYO01000002">
    <property type="protein sequence ID" value="TDQ62760.1"/>
    <property type="molecule type" value="Genomic_DNA"/>
</dbReference>
<reference evidence="3 4" key="1">
    <citation type="submission" date="2019-03" db="EMBL/GenBank/DDBJ databases">
        <title>Genomic Encyclopedia of Type Strains, Phase IV (KMG-IV): sequencing the most valuable type-strain genomes for metagenomic binning, comparative biology and taxonomic classification.</title>
        <authorList>
            <person name="Goeker M."/>
        </authorList>
    </citation>
    <scope>NUCLEOTIDE SEQUENCE [LARGE SCALE GENOMIC DNA]</scope>
    <source>
        <strain evidence="3 4">DSM 45775</strain>
    </source>
</reference>
<protein>
    <submittedName>
        <fullName evidence="3">Methyltransferase family protein</fullName>
    </submittedName>
</protein>
<evidence type="ECO:0000259" key="2">
    <source>
        <dbReference type="Pfam" id="PF08241"/>
    </source>
</evidence>
<dbReference type="Gene3D" id="3.40.50.150">
    <property type="entry name" value="Vaccinia Virus protein VP39"/>
    <property type="match status" value="1"/>
</dbReference>
<feature type="domain" description="Methyltransferase type 11" evidence="2">
    <location>
        <begin position="79"/>
        <end position="173"/>
    </location>
</feature>
<organism evidence="3 4">
    <name type="scientific">Actinomycetospora succinea</name>
    <dbReference type="NCBI Taxonomy" id="663603"/>
    <lineage>
        <taxon>Bacteria</taxon>
        <taxon>Bacillati</taxon>
        <taxon>Actinomycetota</taxon>
        <taxon>Actinomycetes</taxon>
        <taxon>Pseudonocardiales</taxon>
        <taxon>Pseudonocardiaceae</taxon>
        <taxon>Actinomycetospora</taxon>
    </lineage>
</organism>
<dbReference type="PANTHER" id="PTHR43591:SF24">
    <property type="entry name" value="2-METHOXY-6-POLYPRENYL-1,4-BENZOQUINOL METHYLASE, MITOCHONDRIAL"/>
    <property type="match status" value="1"/>
</dbReference>
<feature type="compositionally biased region" description="Basic and acidic residues" evidence="1">
    <location>
        <begin position="8"/>
        <end position="23"/>
    </location>
</feature>
<dbReference type="AlphaFoldDB" id="A0A4R6VS86"/>
<keyword evidence="4" id="KW-1185">Reference proteome</keyword>
<proteinExistence type="predicted"/>
<dbReference type="GO" id="GO:0008757">
    <property type="term" value="F:S-adenosylmethionine-dependent methyltransferase activity"/>
    <property type="evidence" value="ECO:0007669"/>
    <property type="project" value="InterPro"/>
</dbReference>
<keyword evidence="3" id="KW-0489">Methyltransferase</keyword>
<dbReference type="Pfam" id="PF08241">
    <property type="entry name" value="Methyltransf_11"/>
    <property type="match status" value="1"/>
</dbReference>
<feature type="region of interest" description="Disordered" evidence="1">
    <location>
        <begin position="1"/>
        <end position="27"/>
    </location>
</feature>
<dbReference type="InterPro" id="IPR029063">
    <property type="entry name" value="SAM-dependent_MTases_sf"/>
</dbReference>
<dbReference type="InterPro" id="IPR013216">
    <property type="entry name" value="Methyltransf_11"/>
</dbReference>
<sequence>MTGALGERTVHVDSDTDRPRENPMTDTTITATDADRALKARHRTMWGLGDYPDVADRLIAELGPRLVTAAGIRPGERVLDIAAGTGNVAVPAALAGADVVASDLTPELFVAGREFAARQGVALRWEEGDAEALPYEDDSFDVATSCVGIMFAPHHQTSADELVRVVRPGGRIALISWTPEGFVGDLFKTMKPYAPPPPPGAQPPPLWGDDEHVRALLGDRVADVETTRQTVRVSAFGSPEAFRTYWKVTYGPTIVAYRNVADDAERTAALDADIAGVAQRHDRGDGSMDWEYLLLTARVV</sequence>
<evidence type="ECO:0000313" key="4">
    <source>
        <dbReference type="Proteomes" id="UP000295705"/>
    </source>
</evidence>
<dbReference type="CDD" id="cd02440">
    <property type="entry name" value="AdoMet_MTases"/>
    <property type="match status" value="1"/>
</dbReference>
<dbReference type="GO" id="GO:0032259">
    <property type="term" value="P:methylation"/>
    <property type="evidence" value="ECO:0007669"/>
    <property type="project" value="UniProtKB-KW"/>
</dbReference>
<dbReference type="PANTHER" id="PTHR43591">
    <property type="entry name" value="METHYLTRANSFERASE"/>
    <property type="match status" value="1"/>
</dbReference>
<dbReference type="Proteomes" id="UP000295705">
    <property type="component" value="Unassembled WGS sequence"/>
</dbReference>